<protein>
    <submittedName>
        <fullName evidence="1">Uncharacterized protein</fullName>
    </submittedName>
</protein>
<dbReference type="PATRIC" id="fig|1393034.3.peg.389"/>
<evidence type="ECO:0000313" key="2">
    <source>
        <dbReference type="Proteomes" id="UP000070675"/>
    </source>
</evidence>
<dbReference type="Proteomes" id="UP000070675">
    <property type="component" value="Unassembled WGS sequence"/>
</dbReference>
<gene>
    <name evidence="1" type="ORF">HMPREF3192_00403</name>
</gene>
<keyword evidence="2" id="KW-1185">Reference proteome</keyword>
<accession>A0A133XWL3</accession>
<organism evidence="1 2">
    <name type="scientific">Atopobium deltae</name>
    <dbReference type="NCBI Taxonomy" id="1393034"/>
    <lineage>
        <taxon>Bacteria</taxon>
        <taxon>Bacillati</taxon>
        <taxon>Actinomycetota</taxon>
        <taxon>Coriobacteriia</taxon>
        <taxon>Coriobacteriales</taxon>
        <taxon>Atopobiaceae</taxon>
        <taxon>Atopobium</taxon>
    </lineage>
</organism>
<evidence type="ECO:0000313" key="1">
    <source>
        <dbReference type="EMBL" id="KXB35319.1"/>
    </source>
</evidence>
<reference evidence="2" key="1">
    <citation type="submission" date="2016-01" db="EMBL/GenBank/DDBJ databases">
        <authorList>
            <person name="Mitreva M."/>
            <person name="Pepin K.H."/>
            <person name="Mihindukulasuriya K.A."/>
            <person name="Fulton R."/>
            <person name="Fronick C."/>
            <person name="O'Laughlin M."/>
            <person name="Miner T."/>
            <person name="Herter B."/>
            <person name="Rosa B.A."/>
            <person name="Cordes M."/>
            <person name="Tomlinson C."/>
            <person name="Wollam A."/>
            <person name="Palsikar V.B."/>
            <person name="Mardis E.R."/>
            <person name="Wilson R.K."/>
        </authorList>
    </citation>
    <scope>NUCLEOTIDE SEQUENCE [LARGE SCALE GENOMIC DNA]</scope>
    <source>
        <strain evidence="2">DNF00019</strain>
    </source>
</reference>
<proteinExistence type="predicted"/>
<sequence length="46" mass="5781">MVFMHAFMHVTKSWREDQSPHTDYFLYFKRTRTHEAGWEKTCHQMF</sequence>
<comment type="caution">
    <text evidence="1">The sequence shown here is derived from an EMBL/GenBank/DDBJ whole genome shotgun (WGS) entry which is preliminary data.</text>
</comment>
<name>A0A133XWL3_9ACTN</name>
<dbReference type="EMBL" id="LSCR01000005">
    <property type="protein sequence ID" value="KXB35319.1"/>
    <property type="molecule type" value="Genomic_DNA"/>
</dbReference>
<dbReference type="AlphaFoldDB" id="A0A133XWL3"/>